<reference evidence="1" key="1">
    <citation type="journal article" date="2023" name="G3 (Bethesda)">
        <title>Whole genome assemblies of Zophobas morio and Tenebrio molitor.</title>
        <authorList>
            <person name="Kaur S."/>
            <person name="Stinson S.A."/>
            <person name="diCenzo G.C."/>
        </authorList>
    </citation>
    <scope>NUCLEOTIDE SEQUENCE</scope>
    <source>
        <strain evidence="1">QUZm001</strain>
    </source>
</reference>
<gene>
    <name evidence="1" type="ORF">Zmor_013531</name>
</gene>
<name>A0AA38MFM3_9CUCU</name>
<sequence>MTPLTFLIGTIRTKEGVVLRKKAIRRSDTAPMGFSMYGNDDSWAGRRSQTKSLEAEVAMGNPEKPRRGVLDPSRGTY</sequence>
<comment type="caution">
    <text evidence="1">The sequence shown here is derived from an EMBL/GenBank/DDBJ whole genome shotgun (WGS) entry which is preliminary data.</text>
</comment>
<dbReference type="AlphaFoldDB" id="A0AA38MFM3"/>
<organism evidence="1 2">
    <name type="scientific">Zophobas morio</name>
    <dbReference type="NCBI Taxonomy" id="2755281"/>
    <lineage>
        <taxon>Eukaryota</taxon>
        <taxon>Metazoa</taxon>
        <taxon>Ecdysozoa</taxon>
        <taxon>Arthropoda</taxon>
        <taxon>Hexapoda</taxon>
        <taxon>Insecta</taxon>
        <taxon>Pterygota</taxon>
        <taxon>Neoptera</taxon>
        <taxon>Endopterygota</taxon>
        <taxon>Coleoptera</taxon>
        <taxon>Polyphaga</taxon>
        <taxon>Cucujiformia</taxon>
        <taxon>Tenebrionidae</taxon>
        <taxon>Zophobas</taxon>
    </lineage>
</organism>
<evidence type="ECO:0000313" key="2">
    <source>
        <dbReference type="Proteomes" id="UP001168821"/>
    </source>
</evidence>
<dbReference type="Proteomes" id="UP001168821">
    <property type="component" value="Unassembled WGS sequence"/>
</dbReference>
<protein>
    <submittedName>
        <fullName evidence="1">Uncharacterized protein</fullName>
    </submittedName>
</protein>
<keyword evidence="2" id="KW-1185">Reference proteome</keyword>
<dbReference type="EMBL" id="JALNTZ010000004">
    <property type="protein sequence ID" value="KAJ3654336.1"/>
    <property type="molecule type" value="Genomic_DNA"/>
</dbReference>
<proteinExistence type="predicted"/>
<evidence type="ECO:0000313" key="1">
    <source>
        <dbReference type="EMBL" id="KAJ3654336.1"/>
    </source>
</evidence>
<accession>A0AA38MFM3</accession>